<keyword evidence="7 14" id="KW-0812">Transmembrane</keyword>
<feature type="transmembrane region" description="Helical" evidence="15">
    <location>
        <begin position="164"/>
        <end position="186"/>
    </location>
</feature>
<dbReference type="GO" id="GO:0015628">
    <property type="term" value="P:protein secretion by the type II secretion system"/>
    <property type="evidence" value="ECO:0007669"/>
    <property type="project" value="InterPro"/>
</dbReference>
<evidence type="ECO:0000256" key="15">
    <source>
        <dbReference type="SAM" id="Phobius"/>
    </source>
</evidence>
<feature type="transmembrane region" description="Helical" evidence="15">
    <location>
        <begin position="374"/>
        <end position="395"/>
    </location>
</feature>
<evidence type="ECO:0000256" key="2">
    <source>
        <dbReference type="ARBA" id="ARBA00004429"/>
    </source>
</evidence>
<dbReference type="KEGG" id="boz:DBV39_12610"/>
<evidence type="ECO:0000256" key="12">
    <source>
        <dbReference type="ARBA" id="ARBA00023136"/>
    </source>
</evidence>
<evidence type="ECO:0000256" key="4">
    <source>
        <dbReference type="ARBA" id="ARBA00022448"/>
    </source>
</evidence>
<evidence type="ECO:0000313" key="17">
    <source>
        <dbReference type="EMBL" id="AWB34407.1"/>
    </source>
</evidence>
<comment type="function">
    <text evidence="1">Component of the type II secretion system inner membrane complex required for the energy-dependent secretion of extracellular factors such as proteases and toxins from the periplasm.</text>
</comment>
<evidence type="ECO:0000259" key="16">
    <source>
        <dbReference type="Pfam" id="PF00482"/>
    </source>
</evidence>
<dbReference type="InterPro" id="IPR042094">
    <property type="entry name" value="T2SS_GspF_sf"/>
</dbReference>
<dbReference type="EMBL" id="CP028901">
    <property type="protein sequence ID" value="AWB34407.1"/>
    <property type="molecule type" value="Genomic_DNA"/>
</dbReference>
<gene>
    <name evidence="17" type="primary">gspF</name>
    <name evidence="17" type="ORF">DBV39_12610</name>
</gene>
<evidence type="ECO:0000256" key="7">
    <source>
        <dbReference type="ARBA" id="ARBA00022692"/>
    </source>
</evidence>
<dbReference type="Proteomes" id="UP000244571">
    <property type="component" value="Chromosome"/>
</dbReference>
<dbReference type="OrthoDB" id="9805682at2"/>
<dbReference type="PRINTS" id="PR00812">
    <property type="entry name" value="BCTERIALGSPF"/>
</dbReference>
<dbReference type="PANTHER" id="PTHR30012">
    <property type="entry name" value="GENERAL SECRETION PATHWAY PROTEIN"/>
    <property type="match status" value="1"/>
</dbReference>
<keyword evidence="6" id="KW-0997">Cell inner membrane</keyword>
<dbReference type="GO" id="GO:0015627">
    <property type="term" value="C:type II protein secretion system complex"/>
    <property type="evidence" value="ECO:0007669"/>
    <property type="project" value="InterPro"/>
</dbReference>
<evidence type="ECO:0000256" key="9">
    <source>
        <dbReference type="ARBA" id="ARBA00022837"/>
    </source>
</evidence>
<dbReference type="PROSITE" id="PS00874">
    <property type="entry name" value="T2SP_F"/>
    <property type="match status" value="1"/>
</dbReference>
<feature type="transmembrane region" description="Helical" evidence="15">
    <location>
        <begin position="221"/>
        <end position="240"/>
    </location>
</feature>
<dbReference type="NCBIfam" id="TIGR02120">
    <property type="entry name" value="GspF"/>
    <property type="match status" value="1"/>
</dbReference>
<evidence type="ECO:0000256" key="13">
    <source>
        <dbReference type="ARBA" id="ARBA00030750"/>
    </source>
</evidence>
<organism evidence="17 18">
    <name type="scientific">Orrella marina</name>
    <dbReference type="NCBI Taxonomy" id="2163011"/>
    <lineage>
        <taxon>Bacteria</taxon>
        <taxon>Pseudomonadati</taxon>
        <taxon>Pseudomonadota</taxon>
        <taxon>Betaproteobacteria</taxon>
        <taxon>Burkholderiales</taxon>
        <taxon>Alcaligenaceae</taxon>
        <taxon>Orrella</taxon>
    </lineage>
</organism>
<keyword evidence="18" id="KW-1185">Reference proteome</keyword>
<evidence type="ECO:0000256" key="1">
    <source>
        <dbReference type="ARBA" id="ARBA00002684"/>
    </source>
</evidence>
<comment type="subcellular location">
    <subcellularLocation>
        <location evidence="2 14">Cell inner membrane</location>
        <topology evidence="2 14">Multi-pass membrane protein</topology>
    </subcellularLocation>
</comment>
<keyword evidence="4 14" id="KW-0813">Transport</keyword>
<dbReference type="PANTHER" id="PTHR30012:SF0">
    <property type="entry name" value="TYPE II SECRETION SYSTEM PROTEIN F-RELATED"/>
    <property type="match status" value="1"/>
</dbReference>
<keyword evidence="12 15" id="KW-0472">Membrane</keyword>
<evidence type="ECO:0000256" key="6">
    <source>
        <dbReference type="ARBA" id="ARBA00022519"/>
    </source>
</evidence>
<dbReference type="InterPro" id="IPR003004">
    <property type="entry name" value="GspF/PilC"/>
</dbReference>
<evidence type="ECO:0000256" key="5">
    <source>
        <dbReference type="ARBA" id="ARBA00022475"/>
    </source>
</evidence>
<dbReference type="FunFam" id="1.20.81.30:FF:000001">
    <property type="entry name" value="Type II secretion system protein F"/>
    <property type="match status" value="2"/>
</dbReference>
<comment type="similarity">
    <text evidence="3 14">Belongs to the GSP F family.</text>
</comment>
<evidence type="ECO:0000256" key="3">
    <source>
        <dbReference type="ARBA" id="ARBA00005745"/>
    </source>
</evidence>
<evidence type="ECO:0000256" key="14">
    <source>
        <dbReference type="RuleBase" id="RU003923"/>
    </source>
</evidence>
<name>A0A2R4XKT1_9BURK</name>
<keyword evidence="10" id="KW-0653">Protein transport</keyword>
<accession>A0A2R4XKT1</accession>
<feature type="domain" description="Type II secretion system protein GspF" evidence="16">
    <location>
        <begin position="69"/>
        <end position="191"/>
    </location>
</feature>
<evidence type="ECO:0000256" key="11">
    <source>
        <dbReference type="ARBA" id="ARBA00022989"/>
    </source>
</evidence>
<dbReference type="GO" id="GO:0046872">
    <property type="term" value="F:metal ion binding"/>
    <property type="evidence" value="ECO:0007669"/>
    <property type="project" value="UniProtKB-KW"/>
</dbReference>
<protein>
    <recommendedName>
        <fullName evidence="13">General secretion pathway protein F</fullName>
    </recommendedName>
</protein>
<reference evidence="17 18" key="1">
    <citation type="submission" date="2018-04" db="EMBL/GenBank/DDBJ databases">
        <title>Bordetella sp. HZ20 isolated from seawater.</title>
        <authorList>
            <person name="Sun C."/>
        </authorList>
    </citation>
    <scope>NUCLEOTIDE SEQUENCE [LARGE SCALE GENOMIC DNA]</scope>
    <source>
        <strain evidence="17 18">HZ20</strain>
    </source>
</reference>
<dbReference type="InterPro" id="IPR011850">
    <property type="entry name" value="T2SS_GspF"/>
</dbReference>
<keyword evidence="5" id="KW-1003">Cell membrane</keyword>
<evidence type="ECO:0000256" key="8">
    <source>
        <dbReference type="ARBA" id="ARBA00022723"/>
    </source>
</evidence>
<keyword evidence="8" id="KW-0479">Metal-binding</keyword>
<keyword evidence="11 15" id="KW-1133">Transmembrane helix</keyword>
<dbReference type="AlphaFoldDB" id="A0A2R4XKT1"/>
<sequence length="402" mass="44050">MPNYQYEAADQVSGKLSQGQIDAESERNARQQLRAKGLIPLKITPGQTSRSALSPGRARLRSSELGWLTRQFANLLDAGLTLEATLTAALEQADRKPVAHMLAAIRADVRAGHRLSDALSAHPKEFPAIYRGLIEAGESSGELPKVMSRLANYLDSRHATQNKLVTALIYPALVTMVALVMVLFLLTHVVPQVVGAFTQTQQRLPWATEVLLGVSHYVQHWGWQSALVILAGMLATRLLLRDPRARRRWDTKLLGLPVLGRYIQEVNTERFASTLAILVGSGVPLLMALESSRKTLTNTQLQAAIGDTTERVRQGSTLYSALQAQKAFPPILVHLVESGERTGQLPELLERAAITLSSEVQQRTSRLAAVLEPLATLIMGALVLFIVLAIMLPIIEINQLVQ</sequence>
<evidence type="ECO:0000313" key="18">
    <source>
        <dbReference type="Proteomes" id="UP000244571"/>
    </source>
</evidence>
<dbReference type="RefSeq" id="WP_108621823.1">
    <property type="nucleotide sequence ID" value="NZ_CP028901.1"/>
</dbReference>
<keyword evidence="9" id="KW-0106">Calcium</keyword>
<dbReference type="Pfam" id="PF00482">
    <property type="entry name" value="T2SSF"/>
    <property type="match status" value="2"/>
</dbReference>
<feature type="domain" description="Type II secretion system protein GspF" evidence="16">
    <location>
        <begin position="271"/>
        <end position="393"/>
    </location>
</feature>
<dbReference type="GO" id="GO:0005886">
    <property type="term" value="C:plasma membrane"/>
    <property type="evidence" value="ECO:0007669"/>
    <property type="project" value="UniProtKB-SubCell"/>
</dbReference>
<dbReference type="InterPro" id="IPR001992">
    <property type="entry name" value="T2SS_GspF/T4SS_PilC_CS"/>
</dbReference>
<dbReference type="Gene3D" id="1.20.81.30">
    <property type="entry name" value="Type II secretion system (T2SS), domain F"/>
    <property type="match status" value="2"/>
</dbReference>
<proteinExistence type="inferred from homology"/>
<evidence type="ECO:0000256" key="10">
    <source>
        <dbReference type="ARBA" id="ARBA00022927"/>
    </source>
</evidence>
<dbReference type="InterPro" id="IPR018076">
    <property type="entry name" value="T2SS_GspF_dom"/>
</dbReference>